<protein>
    <submittedName>
        <fullName evidence="1">Uncharacterized protein</fullName>
    </submittedName>
</protein>
<gene>
    <name evidence="1" type="ORF">AMTR_s00003p00177880</name>
</gene>
<proteinExistence type="predicted"/>
<dbReference type="Proteomes" id="UP000017836">
    <property type="component" value="Unassembled WGS sequence"/>
</dbReference>
<dbReference type="EMBL" id="KI394358">
    <property type="protein sequence ID" value="ERN03231.1"/>
    <property type="molecule type" value="Genomic_DNA"/>
</dbReference>
<accession>W1P6M9</accession>
<dbReference type="HOGENOM" id="CLU_1284845_0_0_1"/>
<sequence length="215" mass="24087">MGHSILNFFLLVLRRDFRPYDFALPVFNSACMFLNSTDSALSVQVHGLSVKWGLDLGDFMGNSFIALCVGFGSLRNAHFSFKNWQDKDVLRWGFMIGACTIKVHGEKDLNFVSNFMGLRLTLSERTFANSLLACTTLAILEHVNCEAILFFLALKGSNQQSLEAVIAISKFLGTPDEVFIKLGNVWSYAIAVLPLAKGILVKHNKPHFLEDFWES</sequence>
<dbReference type="AlphaFoldDB" id="W1P6M9"/>
<dbReference type="Gramene" id="ERN03231">
    <property type="protein sequence ID" value="ERN03231"/>
    <property type="gene ID" value="AMTR_s00003p00177880"/>
</dbReference>
<reference evidence="2" key="1">
    <citation type="journal article" date="2013" name="Science">
        <title>The Amborella genome and the evolution of flowering plants.</title>
        <authorList>
            <consortium name="Amborella Genome Project"/>
        </authorList>
    </citation>
    <scope>NUCLEOTIDE SEQUENCE [LARGE SCALE GENOMIC DNA]</scope>
</reference>
<evidence type="ECO:0000313" key="2">
    <source>
        <dbReference type="Proteomes" id="UP000017836"/>
    </source>
</evidence>
<keyword evidence="2" id="KW-1185">Reference proteome</keyword>
<evidence type="ECO:0000313" key="1">
    <source>
        <dbReference type="EMBL" id="ERN03231.1"/>
    </source>
</evidence>
<name>W1P6M9_AMBTC</name>
<organism evidence="1 2">
    <name type="scientific">Amborella trichopoda</name>
    <dbReference type="NCBI Taxonomy" id="13333"/>
    <lineage>
        <taxon>Eukaryota</taxon>
        <taxon>Viridiplantae</taxon>
        <taxon>Streptophyta</taxon>
        <taxon>Embryophyta</taxon>
        <taxon>Tracheophyta</taxon>
        <taxon>Spermatophyta</taxon>
        <taxon>Magnoliopsida</taxon>
        <taxon>Amborellales</taxon>
        <taxon>Amborellaceae</taxon>
        <taxon>Amborella</taxon>
    </lineage>
</organism>